<keyword evidence="2" id="KW-1185">Reference proteome</keyword>
<proteinExistence type="predicted"/>
<dbReference type="Proteomes" id="UP000555322">
    <property type="component" value="Unassembled WGS sequence"/>
</dbReference>
<organism evidence="1 2">
    <name type="scientific">Acinetobacter terrestris</name>
    <dbReference type="NCBI Taxonomy" id="2529843"/>
    <lineage>
        <taxon>Bacteria</taxon>
        <taxon>Pseudomonadati</taxon>
        <taxon>Pseudomonadota</taxon>
        <taxon>Gammaproteobacteria</taxon>
        <taxon>Moraxellales</taxon>
        <taxon>Moraxellaceae</taxon>
        <taxon>Acinetobacter</taxon>
        <taxon>Acinetobacter Taxon 24</taxon>
    </lineage>
</organism>
<accession>A0ABX1UYT3</accession>
<reference evidence="1 2" key="1">
    <citation type="submission" date="2020-04" db="EMBL/GenBank/DDBJ databases">
        <title>Acinetobacter Taxon 24.</title>
        <authorList>
            <person name="Nemec A."/>
            <person name="Radolfova-Krizova L."/>
            <person name="Higgins P.G."/>
            <person name="Spanelova P."/>
        </authorList>
    </citation>
    <scope>NUCLEOTIDE SEQUENCE [LARGE SCALE GENOMIC DNA]</scope>
    <source>
        <strain evidence="1 2">ANC 5084</strain>
    </source>
</reference>
<protein>
    <submittedName>
        <fullName evidence="1">Uncharacterized protein</fullName>
    </submittedName>
</protein>
<name>A0ABX1UYT3_9GAMM</name>
<gene>
    <name evidence="1" type="ORF">HLH15_12625</name>
</gene>
<evidence type="ECO:0000313" key="2">
    <source>
        <dbReference type="Proteomes" id="UP000555322"/>
    </source>
</evidence>
<dbReference type="EMBL" id="JABERJ010000033">
    <property type="protein sequence ID" value="NNH27279.1"/>
    <property type="molecule type" value="Genomic_DNA"/>
</dbReference>
<comment type="caution">
    <text evidence="1">The sequence shown here is derived from an EMBL/GenBank/DDBJ whole genome shotgun (WGS) entry which is preliminary data.</text>
</comment>
<evidence type="ECO:0000313" key="1">
    <source>
        <dbReference type="EMBL" id="NNH27279.1"/>
    </source>
</evidence>
<sequence length="24" mass="2809">MEYCLIIKSLFRLFLRMASGCVQS</sequence>